<organism evidence="1 2">
    <name type="scientific">Stylonychia lemnae</name>
    <name type="common">Ciliate</name>
    <dbReference type="NCBI Taxonomy" id="5949"/>
    <lineage>
        <taxon>Eukaryota</taxon>
        <taxon>Sar</taxon>
        <taxon>Alveolata</taxon>
        <taxon>Ciliophora</taxon>
        <taxon>Intramacronucleata</taxon>
        <taxon>Spirotrichea</taxon>
        <taxon>Stichotrichia</taxon>
        <taxon>Sporadotrichida</taxon>
        <taxon>Oxytrichidae</taxon>
        <taxon>Stylonychinae</taxon>
        <taxon>Stylonychia</taxon>
    </lineage>
</organism>
<keyword evidence="2" id="KW-1185">Reference proteome</keyword>
<evidence type="ECO:0000313" key="1">
    <source>
        <dbReference type="EMBL" id="CDW82669.1"/>
    </source>
</evidence>
<dbReference type="InParanoid" id="A0A078AKD5"/>
<name>A0A078AKD5_STYLE</name>
<proteinExistence type="predicted"/>
<dbReference type="EMBL" id="CCKQ01011130">
    <property type="protein sequence ID" value="CDW82669.1"/>
    <property type="molecule type" value="Genomic_DNA"/>
</dbReference>
<protein>
    <submittedName>
        <fullName evidence="1">Uncharacterized protein</fullName>
    </submittedName>
</protein>
<evidence type="ECO:0000313" key="2">
    <source>
        <dbReference type="Proteomes" id="UP000039865"/>
    </source>
</evidence>
<gene>
    <name evidence="1" type="primary">Contig6557.g7014</name>
    <name evidence="1" type="ORF">STYLEM_11702</name>
</gene>
<sequence>MGNNESSNKEALAKARLYQIYTNEHLPIDARIHSSSSPWQVYNDTQKEQARLKNIPEKEISGIKNEVSPNGSLNSEGSNQSQQYLTFLFDSLNSGVTINFYLGSHEKMNQEGQKIYAEYIPLKGTAFERMLPISTKFPAGVNQVFQPYQVIIDLDNYLIEGNDFTKASLSYYPLVIQMVMIVGQLLVDIREK</sequence>
<reference evidence="1 2" key="1">
    <citation type="submission" date="2014-06" db="EMBL/GenBank/DDBJ databases">
        <authorList>
            <person name="Swart Estienne"/>
        </authorList>
    </citation>
    <scope>NUCLEOTIDE SEQUENCE [LARGE SCALE GENOMIC DNA]</scope>
    <source>
        <strain evidence="1 2">130c</strain>
    </source>
</reference>
<dbReference type="AlphaFoldDB" id="A0A078AKD5"/>
<dbReference type="Proteomes" id="UP000039865">
    <property type="component" value="Unassembled WGS sequence"/>
</dbReference>
<accession>A0A078AKD5</accession>